<proteinExistence type="predicted"/>
<dbReference type="RefSeq" id="WP_106297012.1">
    <property type="nucleotide sequence ID" value="NZ_PVTI01000007.1"/>
</dbReference>
<comment type="caution">
    <text evidence="3">The sequence shown here is derived from an EMBL/GenBank/DDBJ whole genome shotgun (WGS) entry which is preliminary data.</text>
</comment>
<sequence length="199" mass="20362">MIARSRAPHCRVEEIPDYVSGHLAPQRAAAWDRHLIACVCCQHAVADERRLQAMLASGAPSMPGSLHAQLVALASSMTGPAMAQTGERAPREPAPLQMVPPSAPPVHRTSLRTAALATAAASATAAVAWTLTLAGPGAMTATVTTRSGSGTAPSASPIPAWGALRVQPASFCSAATPSPSATHLTSIRGLVPCRAESRP</sequence>
<dbReference type="Proteomes" id="UP000237822">
    <property type="component" value="Unassembled WGS sequence"/>
</dbReference>
<gene>
    <name evidence="3" type="ORF">BCF74_10731</name>
</gene>
<evidence type="ECO:0000313" key="4">
    <source>
        <dbReference type="Proteomes" id="UP000237822"/>
    </source>
</evidence>
<keyword evidence="4" id="KW-1185">Reference proteome</keyword>
<dbReference type="Gene3D" id="1.10.10.1320">
    <property type="entry name" value="Anti-sigma factor, zinc-finger domain"/>
    <property type="match status" value="1"/>
</dbReference>
<keyword evidence="2" id="KW-0804">Transcription</keyword>
<dbReference type="EMBL" id="PVTI01000007">
    <property type="protein sequence ID" value="PRY60245.1"/>
    <property type="molecule type" value="Genomic_DNA"/>
</dbReference>
<accession>A0A2T0UQP1</accession>
<protein>
    <submittedName>
        <fullName evidence="3">Uncharacterized protein</fullName>
    </submittedName>
</protein>
<dbReference type="AlphaFoldDB" id="A0A2T0UQP1"/>
<name>A0A2T0UQP1_9MICO</name>
<organism evidence="3 4">
    <name type="scientific">Knoellia remsis</name>
    <dbReference type="NCBI Taxonomy" id="407159"/>
    <lineage>
        <taxon>Bacteria</taxon>
        <taxon>Bacillati</taxon>
        <taxon>Actinomycetota</taxon>
        <taxon>Actinomycetes</taxon>
        <taxon>Micrococcales</taxon>
        <taxon>Intrasporangiaceae</taxon>
        <taxon>Knoellia</taxon>
    </lineage>
</organism>
<evidence type="ECO:0000256" key="1">
    <source>
        <dbReference type="ARBA" id="ARBA00023015"/>
    </source>
</evidence>
<dbReference type="OrthoDB" id="5148815at2"/>
<dbReference type="InterPro" id="IPR041916">
    <property type="entry name" value="Anti_sigma_zinc_sf"/>
</dbReference>
<keyword evidence="1" id="KW-0805">Transcription regulation</keyword>
<evidence type="ECO:0000256" key="2">
    <source>
        <dbReference type="ARBA" id="ARBA00023163"/>
    </source>
</evidence>
<reference evidence="3 4" key="1">
    <citation type="submission" date="2018-03" db="EMBL/GenBank/DDBJ databases">
        <title>Genomic Encyclopedia of Archaeal and Bacterial Type Strains, Phase II (KMG-II): from individual species to whole genera.</title>
        <authorList>
            <person name="Goeker M."/>
        </authorList>
    </citation>
    <scope>NUCLEOTIDE SEQUENCE [LARGE SCALE GENOMIC DNA]</scope>
    <source>
        <strain evidence="3 4">ATCC BAA-1496</strain>
    </source>
</reference>
<evidence type="ECO:0000313" key="3">
    <source>
        <dbReference type="EMBL" id="PRY60245.1"/>
    </source>
</evidence>